<reference evidence="2 3" key="1">
    <citation type="journal article" date="2016" name="Fungal Biol.">
        <title>The genome of Xylona heveae provides a window into fungal endophytism.</title>
        <authorList>
            <person name="Gazis R."/>
            <person name="Kuo A."/>
            <person name="Riley R."/>
            <person name="LaButti K."/>
            <person name="Lipzen A."/>
            <person name="Lin J."/>
            <person name="Amirebrahimi M."/>
            <person name="Hesse C.N."/>
            <person name="Spatafora J.W."/>
            <person name="Henrissat B."/>
            <person name="Hainaut M."/>
            <person name="Grigoriev I.V."/>
            <person name="Hibbett D.S."/>
        </authorList>
    </citation>
    <scope>NUCLEOTIDE SEQUENCE [LARGE SCALE GENOMIC DNA]</scope>
    <source>
        <strain evidence="2 3">TC161</strain>
    </source>
</reference>
<dbReference type="InParanoid" id="A0A165A6Y4"/>
<dbReference type="AlphaFoldDB" id="A0A165A6Y4"/>
<name>A0A165A6Y4_XYLHT</name>
<protein>
    <submittedName>
        <fullName evidence="2">Uncharacterized protein</fullName>
    </submittedName>
</protein>
<dbReference type="RefSeq" id="XP_018185596.1">
    <property type="nucleotide sequence ID" value="XM_018333344.1"/>
</dbReference>
<feature type="compositionally biased region" description="Low complexity" evidence="1">
    <location>
        <begin position="24"/>
        <end position="35"/>
    </location>
</feature>
<evidence type="ECO:0000313" key="2">
    <source>
        <dbReference type="EMBL" id="KZF20041.1"/>
    </source>
</evidence>
<accession>A0A165A6Y4</accession>
<dbReference type="GeneID" id="28898481"/>
<sequence length="83" mass="9332">MTRQSVDRVHHRPTMPQIRLLWHSSSCQTTQSSASGDSNTRQRSSQRGISGVFGVGRHVPIYTHKELDGLPERFRVKGSVFVA</sequence>
<evidence type="ECO:0000256" key="1">
    <source>
        <dbReference type="SAM" id="MobiDB-lite"/>
    </source>
</evidence>
<feature type="region of interest" description="Disordered" evidence="1">
    <location>
        <begin position="1"/>
        <end position="51"/>
    </location>
</feature>
<proteinExistence type="predicted"/>
<dbReference type="Proteomes" id="UP000076632">
    <property type="component" value="Unassembled WGS sequence"/>
</dbReference>
<keyword evidence="3" id="KW-1185">Reference proteome</keyword>
<feature type="compositionally biased region" description="Polar residues" evidence="1">
    <location>
        <begin position="36"/>
        <end position="48"/>
    </location>
</feature>
<gene>
    <name evidence="2" type="ORF">L228DRAFT_250469</name>
</gene>
<evidence type="ECO:0000313" key="3">
    <source>
        <dbReference type="Proteomes" id="UP000076632"/>
    </source>
</evidence>
<dbReference type="EMBL" id="KV407464">
    <property type="protein sequence ID" value="KZF20041.1"/>
    <property type="molecule type" value="Genomic_DNA"/>
</dbReference>
<organism evidence="2 3">
    <name type="scientific">Xylona heveae (strain CBS 132557 / TC161)</name>
    <dbReference type="NCBI Taxonomy" id="1328760"/>
    <lineage>
        <taxon>Eukaryota</taxon>
        <taxon>Fungi</taxon>
        <taxon>Dikarya</taxon>
        <taxon>Ascomycota</taxon>
        <taxon>Pezizomycotina</taxon>
        <taxon>Xylonomycetes</taxon>
        <taxon>Xylonales</taxon>
        <taxon>Xylonaceae</taxon>
        <taxon>Xylona</taxon>
    </lineage>
</organism>